<dbReference type="Gene3D" id="2.40.37.10">
    <property type="entry name" value="Lyase, Ornithine Decarboxylase, Chain A, domain 1"/>
    <property type="match status" value="1"/>
</dbReference>
<dbReference type="GO" id="GO:0008784">
    <property type="term" value="F:alanine racemase activity"/>
    <property type="evidence" value="ECO:0007669"/>
    <property type="project" value="InterPro"/>
</dbReference>
<dbReference type="InterPro" id="IPR029066">
    <property type="entry name" value="PLP-binding_barrel"/>
</dbReference>
<name>A0A7M2X101_9BACT</name>
<evidence type="ECO:0000256" key="3">
    <source>
        <dbReference type="ARBA" id="ARBA00023235"/>
    </source>
</evidence>
<dbReference type="InterPro" id="IPR001608">
    <property type="entry name" value="Ala_racemase_N"/>
</dbReference>
<dbReference type="Pfam" id="PF01168">
    <property type="entry name" value="Ala_racemase_N"/>
    <property type="match status" value="1"/>
</dbReference>
<dbReference type="KEGG" id="hbs:IPV69_08480"/>
<dbReference type="SUPFAM" id="SSF50621">
    <property type="entry name" value="Alanine racemase C-terminal domain-like"/>
    <property type="match status" value="1"/>
</dbReference>
<dbReference type="GO" id="GO:0030170">
    <property type="term" value="F:pyridoxal phosphate binding"/>
    <property type="evidence" value="ECO:0007669"/>
    <property type="project" value="TreeGrafter"/>
</dbReference>
<protein>
    <submittedName>
        <fullName evidence="7">Alanine racemase</fullName>
    </submittedName>
</protein>
<dbReference type="Proteomes" id="UP000593765">
    <property type="component" value="Chromosome"/>
</dbReference>
<keyword evidence="3" id="KW-0413">Isomerase</keyword>
<dbReference type="InterPro" id="IPR011079">
    <property type="entry name" value="Ala_racemase_C"/>
</dbReference>
<gene>
    <name evidence="7" type="ORF">IPV69_08480</name>
</gene>
<evidence type="ECO:0000256" key="2">
    <source>
        <dbReference type="ARBA" id="ARBA00022898"/>
    </source>
</evidence>
<feature type="domain" description="Alanine racemase C-terminal" evidence="6">
    <location>
        <begin position="199"/>
        <end position="309"/>
    </location>
</feature>
<organism evidence="7 8">
    <name type="scientific">Humisphaera borealis</name>
    <dbReference type="NCBI Taxonomy" id="2807512"/>
    <lineage>
        <taxon>Bacteria</taxon>
        <taxon>Pseudomonadati</taxon>
        <taxon>Planctomycetota</taxon>
        <taxon>Phycisphaerae</taxon>
        <taxon>Tepidisphaerales</taxon>
        <taxon>Tepidisphaeraceae</taxon>
        <taxon>Humisphaera</taxon>
    </lineage>
</organism>
<feature type="binding site" evidence="5">
    <location>
        <position position="256"/>
    </location>
    <ligand>
        <name>substrate</name>
    </ligand>
</feature>
<evidence type="ECO:0000256" key="4">
    <source>
        <dbReference type="PIRSR" id="PIRSR600821-50"/>
    </source>
</evidence>
<dbReference type="PANTHER" id="PTHR30511:SF0">
    <property type="entry name" value="ALANINE RACEMASE, CATABOLIC-RELATED"/>
    <property type="match status" value="1"/>
</dbReference>
<dbReference type="InterPro" id="IPR009006">
    <property type="entry name" value="Ala_racemase/Decarboxylase_C"/>
</dbReference>
<dbReference type="PROSITE" id="PS00395">
    <property type="entry name" value="ALANINE_RACEMASE"/>
    <property type="match status" value="1"/>
</dbReference>
<evidence type="ECO:0000313" key="8">
    <source>
        <dbReference type="Proteomes" id="UP000593765"/>
    </source>
</evidence>
<comment type="cofactor">
    <cofactor evidence="1 4">
        <name>pyridoxal 5'-phosphate</name>
        <dbReference type="ChEBI" id="CHEBI:597326"/>
    </cofactor>
</comment>
<evidence type="ECO:0000259" key="6">
    <source>
        <dbReference type="SMART" id="SM01005"/>
    </source>
</evidence>
<proteinExistence type="predicted"/>
<keyword evidence="2 4" id="KW-0663">Pyridoxal phosphate</keyword>
<feature type="binding site" evidence="5">
    <location>
        <position position="124"/>
    </location>
    <ligand>
        <name>substrate</name>
    </ligand>
</feature>
<dbReference type="AlphaFoldDB" id="A0A7M2X101"/>
<dbReference type="Gene3D" id="3.20.20.10">
    <property type="entry name" value="Alanine racemase"/>
    <property type="match status" value="1"/>
</dbReference>
<evidence type="ECO:0000256" key="1">
    <source>
        <dbReference type="ARBA" id="ARBA00001933"/>
    </source>
</evidence>
<feature type="modified residue" description="N6-(pyridoxal phosphate)lysine" evidence="4">
    <location>
        <position position="36"/>
    </location>
</feature>
<evidence type="ECO:0000313" key="7">
    <source>
        <dbReference type="EMBL" id="QOV91373.1"/>
    </source>
</evidence>
<dbReference type="PANTHER" id="PTHR30511">
    <property type="entry name" value="ALANINE RACEMASE"/>
    <property type="match status" value="1"/>
</dbReference>
<evidence type="ECO:0000256" key="5">
    <source>
        <dbReference type="PIRSR" id="PIRSR600821-52"/>
    </source>
</evidence>
<dbReference type="SMART" id="SM01005">
    <property type="entry name" value="Ala_racemase_C"/>
    <property type="match status" value="1"/>
</dbReference>
<sequence length="310" mass="32798">MTPSRHVAVTIDLARIRKNAELLSRVAGVPLIGVVKADAYGLGADRVAPVIADLVDGFYVFELAEAIAARLADTGKRTIVVQAASMNSDDYLSRRAQPVVWDSESARLLRRASPVLSVDTGQQRFGVPISDDRNIDAILHSGGVTEAYTHATTVTQAVAFATALRGRVPFLHAAGTALIAEPSARLDAVRPGLALYRGAATVSVPLVEVTDTDGPAGYSGFAARRHGVVLAGYSNGLRPGSCAVNGRVTRILEVGMQSAFIECTEHDRVGDTVELMGPQITEALIATAWGTSPQEALVRMSGMGERRWIG</sequence>
<dbReference type="InterPro" id="IPR020622">
    <property type="entry name" value="Ala_racemase_pyridoxalP-BS"/>
</dbReference>
<dbReference type="RefSeq" id="WP_206294626.1">
    <property type="nucleotide sequence ID" value="NZ_CP063458.1"/>
</dbReference>
<dbReference type="GO" id="GO:0006522">
    <property type="term" value="P:alanine metabolic process"/>
    <property type="evidence" value="ECO:0007669"/>
    <property type="project" value="InterPro"/>
</dbReference>
<dbReference type="InterPro" id="IPR000821">
    <property type="entry name" value="Ala_racemase"/>
</dbReference>
<keyword evidence="8" id="KW-1185">Reference proteome</keyword>
<reference evidence="7 8" key="1">
    <citation type="submission" date="2020-10" db="EMBL/GenBank/DDBJ databases">
        <title>Wide distribution of Phycisphaera-like planctomycetes from WD2101 soil group in peatlands and genome analysis of the first cultivated representative.</title>
        <authorList>
            <person name="Dedysh S.N."/>
            <person name="Beletsky A.V."/>
            <person name="Ivanova A."/>
            <person name="Kulichevskaya I.S."/>
            <person name="Suzina N.E."/>
            <person name="Philippov D.A."/>
            <person name="Rakitin A.L."/>
            <person name="Mardanov A.V."/>
            <person name="Ravin N.V."/>
        </authorList>
    </citation>
    <scope>NUCLEOTIDE SEQUENCE [LARGE SCALE GENOMIC DNA]</scope>
    <source>
        <strain evidence="7 8">M1803</strain>
    </source>
</reference>
<dbReference type="EMBL" id="CP063458">
    <property type="protein sequence ID" value="QOV91373.1"/>
    <property type="molecule type" value="Genomic_DNA"/>
</dbReference>
<dbReference type="SUPFAM" id="SSF51419">
    <property type="entry name" value="PLP-binding barrel"/>
    <property type="match status" value="1"/>
</dbReference>
<dbReference type="GO" id="GO:0005829">
    <property type="term" value="C:cytosol"/>
    <property type="evidence" value="ECO:0007669"/>
    <property type="project" value="TreeGrafter"/>
</dbReference>
<accession>A0A7M2X101</accession>
<dbReference type="PRINTS" id="PR00992">
    <property type="entry name" value="ALARACEMASE"/>
</dbReference>